<name>Q0AXD5_SYNWW</name>
<dbReference type="eggNOG" id="ENOG5033H5Q">
    <property type="taxonomic scope" value="Bacteria"/>
</dbReference>
<proteinExistence type="predicted"/>
<dbReference type="Proteomes" id="UP000001968">
    <property type="component" value="Chromosome"/>
</dbReference>
<evidence type="ECO:0000313" key="1">
    <source>
        <dbReference type="EMBL" id="ABI68619.1"/>
    </source>
</evidence>
<sequence length="142" mass="16837">MPFLILFIGGKQMTLDKQLAKTPLKYRRYFRWKYKLPVRGRVYVDRPLEEIMRIDGVKNKETYYSWEKTEQYKHLIDLLIQSHAANDLIDMYNAMLDKAKKGDARAVNTVIKLQKSIAQNIKQNTNNNIIEDDEEEEDDLII</sequence>
<keyword evidence="2" id="KW-1185">Reference proteome</keyword>
<gene>
    <name evidence="1" type="ordered locus">Swol_1311</name>
</gene>
<reference evidence="2" key="1">
    <citation type="journal article" date="2010" name="Environ. Microbiol.">
        <title>The genome of Syntrophomonas wolfei: new insights into syntrophic metabolism and biohydrogen production.</title>
        <authorList>
            <person name="Sieber J.R."/>
            <person name="Sims D.R."/>
            <person name="Han C."/>
            <person name="Kim E."/>
            <person name="Lykidis A."/>
            <person name="Lapidus A.L."/>
            <person name="McDonnald E."/>
            <person name="Rohlin L."/>
            <person name="Culley D.E."/>
            <person name="Gunsalus R."/>
            <person name="McInerney M.J."/>
        </authorList>
    </citation>
    <scope>NUCLEOTIDE SEQUENCE [LARGE SCALE GENOMIC DNA]</scope>
    <source>
        <strain evidence="2">DSM 2245B / Goettingen</strain>
    </source>
</reference>
<organism evidence="1 2">
    <name type="scientific">Syntrophomonas wolfei subsp. wolfei (strain DSM 2245B / Goettingen)</name>
    <dbReference type="NCBI Taxonomy" id="335541"/>
    <lineage>
        <taxon>Bacteria</taxon>
        <taxon>Bacillati</taxon>
        <taxon>Bacillota</taxon>
        <taxon>Clostridia</taxon>
        <taxon>Eubacteriales</taxon>
        <taxon>Syntrophomonadaceae</taxon>
        <taxon>Syntrophomonas</taxon>
    </lineage>
</organism>
<evidence type="ECO:0000313" key="2">
    <source>
        <dbReference type="Proteomes" id="UP000001968"/>
    </source>
</evidence>
<dbReference type="AlphaFoldDB" id="Q0AXD5"/>
<accession>Q0AXD5</accession>
<dbReference type="EMBL" id="CP000448">
    <property type="protein sequence ID" value="ABI68619.1"/>
    <property type="molecule type" value="Genomic_DNA"/>
</dbReference>
<dbReference type="HOGENOM" id="CLU_148607_0_0_9"/>
<dbReference type="STRING" id="335541.Swol_1311"/>
<dbReference type="KEGG" id="swo:Swol_1311"/>
<protein>
    <submittedName>
        <fullName evidence="1">Uncharacterized protein</fullName>
    </submittedName>
</protein>